<protein>
    <submittedName>
        <fullName evidence="1">Uncharacterized protein</fullName>
    </submittedName>
</protein>
<dbReference type="AlphaFoldDB" id="A0A250XID7"/>
<accession>A0A250XID7</accession>
<evidence type="ECO:0000313" key="1">
    <source>
        <dbReference type="EMBL" id="GAX82844.1"/>
    </source>
</evidence>
<proteinExistence type="predicted"/>
<comment type="caution">
    <text evidence="1">The sequence shown here is derived from an EMBL/GenBank/DDBJ whole genome shotgun (WGS) entry which is preliminary data.</text>
</comment>
<gene>
    <name evidence="1" type="ORF">CEUSTIGMA_g10270.t1</name>
</gene>
<organism evidence="1 2">
    <name type="scientific">Chlamydomonas eustigma</name>
    <dbReference type="NCBI Taxonomy" id="1157962"/>
    <lineage>
        <taxon>Eukaryota</taxon>
        <taxon>Viridiplantae</taxon>
        <taxon>Chlorophyta</taxon>
        <taxon>core chlorophytes</taxon>
        <taxon>Chlorophyceae</taxon>
        <taxon>CS clade</taxon>
        <taxon>Chlamydomonadales</taxon>
        <taxon>Chlamydomonadaceae</taxon>
        <taxon>Chlamydomonas</taxon>
    </lineage>
</organism>
<keyword evidence="2" id="KW-1185">Reference proteome</keyword>
<dbReference type="Proteomes" id="UP000232323">
    <property type="component" value="Unassembled WGS sequence"/>
</dbReference>
<reference evidence="1 2" key="1">
    <citation type="submission" date="2017-08" db="EMBL/GenBank/DDBJ databases">
        <title>Acidophilic green algal genome provides insights into adaptation to an acidic environment.</title>
        <authorList>
            <person name="Hirooka S."/>
            <person name="Hirose Y."/>
            <person name="Kanesaki Y."/>
            <person name="Higuchi S."/>
            <person name="Fujiwara T."/>
            <person name="Onuma R."/>
            <person name="Era A."/>
            <person name="Ohbayashi R."/>
            <person name="Uzuka A."/>
            <person name="Nozaki H."/>
            <person name="Yoshikawa H."/>
            <person name="Miyagishima S.Y."/>
        </authorList>
    </citation>
    <scope>NUCLEOTIDE SEQUENCE [LARGE SCALE GENOMIC DNA]</scope>
    <source>
        <strain evidence="1 2">NIES-2499</strain>
    </source>
</reference>
<dbReference type="EMBL" id="BEGY01000087">
    <property type="protein sequence ID" value="GAX82844.1"/>
    <property type="molecule type" value="Genomic_DNA"/>
</dbReference>
<evidence type="ECO:0000313" key="2">
    <source>
        <dbReference type="Proteomes" id="UP000232323"/>
    </source>
</evidence>
<sequence length="307" mass="33772">MTSKGAASRGFCTTPRDGSSCHSEQIVAREGVLSPTRMKQELCQQLASKSDFLMYVSVASPSTDSPCNVYNSLTISNQGASHHHCQGTPNSHVADHLATHANDDDGSSCMAPSRLPHHNITVLEASTSGRSDCILGLPYCVAELVMQSLDSQGKRVLRSVNRKLYFEASQRITRLEVQPDSLETLILMPLHQVMPCLQALVHRFGTQHLEPSQVLVLRFGTQHLEPSQVLVLRFGTQHLEPSQVLVLRFGTQHLEPSQVLVLRFGTQHLEPSQVLVLRFGTQHLEPSQQAKAQSGLSIDCNQSLNTL</sequence>
<name>A0A250XID7_9CHLO</name>